<gene>
    <name evidence="1" type="ORF">CEW89_03055</name>
</gene>
<name>A0A291G9B2_9RHOB</name>
<sequence length="92" mass="10301">MRKITLADGELRQYRFPSDTTPILVFPIPHDAAAFKRILRELLTSEDIAVSQDEMVATKTEVAVSIITRQGKFPIPWQDAARIAFTNIDATA</sequence>
<dbReference type="KEGG" id="ceh:CEW89_03055"/>
<accession>A0A291G9B2</accession>
<dbReference type="AlphaFoldDB" id="A0A291G9B2"/>
<keyword evidence="2" id="KW-1185">Reference proteome</keyword>
<dbReference type="OrthoDB" id="9927637at2"/>
<evidence type="ECO:0000313" key="1">
    <source>
        <dbReference type="EMBL" id="ATG46632.1"/>
    </source>
</evidence>
<evidence type="ECO:0000313" key="2">
    <source>
        <dbReference type="Proteomes" id="UP000217935"/>
    </source>
</evidence>
<organism evidence="1 2">
    <name type="scientific">Celeribacter ethanolicus</name>
    <dbReference type="NCBI Taxonomy" id="1758178"/>
    <lineage>
        <taxon>Bacteria</taxon>
        <taxon>Pseudomonadati</taxon>
        <taxon>Pseudomonadota</taxon>
        <taxon>Alphaproteobacteria</taxon>
        <taxon>Rhodobacterales</taxon>
        <taxon>Roseobacteraceae</taxon>
        <taxon>Celeribacter</taxon>
    </lineage>
</organism>
<dbReference type="Proteomes" id="UP000217935">
    <property type="component" value="Chromosome"/>
</dbReference>
<dbReference type="RefSeq" id="WP_096804869.1">
    <property type="nucleotide sequence ID" value="NZ_CP022196.1"/>
</dbReference>
<proteinExistence type="predicted"/>
<dbReference type="EMBL" id="CP022196">
    <property type="protein sequence ID" value="ATG46632.1"/>
    <property type="molecule type" value="Genomic_DNA"/>
</dbReference>
<reference evidence="1 2" key="1">
    <citation type="submission" date="2017-06" db="EMBL/GenBank/DDBJ databases">
        <title>Celeribacter sp. TSPH2 complete genome sequence.</title>
        <authorList>
            <person name="Woo J.-H."/>
            <person name="Kim H.-S."/>
        </authorList>
    </citation>
    <scope>NUCLEOTIDE SEQUENCE [LARGE SCALE GENOMIC DNA]</scope>
    <source>
        <strain evidence="1 2">TSPH2</strain>
    </source>
</reference>
<protein>
    <submittedName>
        <fullName evidence="1">Uncharacterized protein</fullName>
    </submittedName>
</protein>